<gene>
    <name evidence="2" type="ORF">LCGC14_2950700</name>
</gene>
<evidence type="ECO:0000259" key="1">
    <source>
        <dbReference type="Pfam" id="PF13360"/>
    </source>
</evidence>
<comment type="caution">
    <text evidence="2">The sequence shown here is derived from an EMBL/GenBank/DDBJ whole genome shotgun (WGS) entry which is preliminary data.</text>
</comment>
<feature type="domain" description="Pyrrolo-quinoline quinone repeat" evidence="1">
    <location>
        <begin position="125"/>
        <end position="327"/>
    </location>
</feature>
<feature type="non-terminal residue" evidence="2">
    <location>
        <position position="328"/>
    </location>
</feature>
<dbReference type="InterPro" id="IPR018391">
    <property type="entry name" value="PQQ_b-propeller_rpt"/>
</dbReference>
<evidence type="ECO:0000313" key="2">
    <source>
        <dbReference type="EMBL" id="KKK67774.1"/>
    </source>
</evidence>
<proteinExistence type="predicted"/>
<name>A0A0F8ZMY9_9ZZZZ</name>
<dbReference type="PANTHER" id="PTHR34512:SF30">
    <property type="entry name" value="OUTER MEMBRANE PROTEIN ASSEMBLY FACTOR BAMB"/>
    <property type="match status" value="1"/>
</dbReference>
<dbReference type="InterPro" id="IPR002372">
    <property type="entry name" value="PQQ_rpt_dom"/>
</dbReference>
<organism evidence="2">
    <name type="scientific">marine sediment metagenome</name>
    <dbReference type="NCBI Taxonomy" id="412755"/>
    <lineage>
        <taxon>unclassified sequences</taxon>
        <taxon>metagenomes</taxon>
        <taxon>ecological metagenomes</taxon>
    </lineage>
</organism>
<dbReference type="InterPro" id="IPR015943">
    <property type="entry name" value="WD40/YVTN_repeat-like_dom_sf"/>
</dbReference>
<reference evidence="2" key="1">
    <citation type="journal article" date="2015" name="Nature">
        <title>Complex archaea that bridge the gap between prokaryotes and eukaryotes.</title>
        <authorList>
            <person name="Spang A."/>
            <person name="Saw J.H."/>
            <person name="Jorgensen S.L."/>
            <person name="Zaremba-Niedzwiedzka K."/>
            <person name="Martijn J."/>
            <person name="Lind A.E."/>
            <person name="van Eijk R."/>
            <person name="Schleper C."/>
            <person name="Guy L."/>
            <person name="Ettema T.J."/>
        </authorList>
    </citation>
    <scope>NUCLEOTIDE SEQUENCE</scope>
</reference>
<accession>A0A0F8ZMY9</accession>
<sequence length="328" mass="33724">MSGSRTTLFALALGVGVGAGSQPELILTGERLDLRGTPAEQIAPDTARAIAFPGQVEVTRWTHRAAGPDHVLPHAALSATPRLIWSADIGEGEGRKHRITADPVSADGRIFTVDSRARVMAHGLDGRPLWSADLTPPGDGADDASGAGLALAGNRLYVSTGFGGLTALDTATGAEVWRQELDAAATGAPTVRDDLVYVVTRDARAWAVEAANGRVRWTLDGTPSVAGVVDGAAPAVDGRMAVFPFGSTELVAVLREGGTQLWKGNVAGSRLGPVYARIADISGDPVITDGLLYAGNPSGRIAALDPSTGDVVWQARDGAMSPVLVTGG</sequence>
<dbReference type="SMART" id="SM00564">
    <property type="entry name" value="PQQ"/>
    <property type="match status" value="3"/>
</dbReference>
<dbReference type="PANTHER" id="PTHR34512">
    <property type="entry name" value="CELL SURFACE PROTEIN"/>
    <property type="match status" value="1"/>
</dbReference>
<dbReference type="EMBL" id="LAZR01059442">
    <property type="protein sequence ID" value="KKK67774.1"/>
    <property type="molecule type" value="Genomic_DNA"/>
</dbReference>
<dbReference type="Pfam" id="PF13360">
    <property type="entry name" value="PQQ_2"/>
    <property type="match status" value="1"/>
</dbReference>
<protein>
    <recommendedName>
        <fullName evidence="1">Pyrrolo-quinoline quinone repeat domain-containing protein</fullName>
    </recommendedName>
</protein>
<dbReference type="Gene3D" id="2.130.10.10">
    <property type="entry name" value="YVTN repeat-like/Quinoprotein amine dehydrogenase"/>
    <property type="match status" value="1"/>
</dbReference>
<dbReference type="InterPro" id="IPR011047">
    <property type="entry name" value="Quinoprotein_ADH-like_sf"/>
</dbReference>
<dbReference type="AlphaFoldDB" id="A0A0F8ZMY9"/>
<dbReference type="SUPFAM" id="SSF50998">
    <property type="entry name" value="Quinoprotein alcohol dehydrogenase-like"/>
    <property type="match status" value="1"/>
</dbReference>